<comment type="similarity">
    <text evidence="2">Belongs to the TDE1 family.</text>
</comment>
<keyword evidence="5 7" id="KW-0472">Membrane</keyword>
<name>A0A1D6QNJ5_MAIZE</name>
<evidence type="ECO:0000313" key="8">
    <source>
        <dbReference type="EMBL" id="AQK59150.1"/>
    </source>
</evidence>
<feature type="compositionally biased region" description="Polar residues" evidence="6">
    <location>
        <begin position="272"/>
        <end position="283"/>
    </location>
</feature>
<keyword evidence="3 7" id="KW-0812">Transmembrane</keyword>
<comment type="subcellular location">
    <subcellularLocation>
        <location evidence="1">Membrane</location>
        <topology evidence="1">Multi-pass membrane protein</topology>
    </subcellularLocation>
</comment>
<evidence type="ECO:0000256" key="2">
    <source>
        <dbReference type="ARBA" id="ARBA00006665"/>
    </source>
</evidence>
<feature type="transmembrane region" description="Helical" evidence="7">
    <location>
        <begin position="95"/>
        <end position="113"/>
    </location>
</feature>
<gene>
    <name evidence="8" type="ORF">ZEAMMB73_Zm00001d053274</name>
</gene>
<sequence length="360" mass="40480">MTMNCGFFYQGLSPMNVRYLYAALFLVANVVAWFSRENHSSYFLNQRVGGCQGKIAHLGAGIFLLVQLVSFMRFITRLNYKFCQTNYEESDYKCFVFGLLGTVYSTFSTGSDYKCMQLWNIVESEDDVPYGYGFFHFVFAVGSMYVGMVFVGWDTHHTMKQWNVDIGWMSTWVHIVNEALVVVFYIAILLARIFGIGWLRHLLAKVFGTGDQLHSGESQTTTTSDEMYTTSSSLSPFYQTTEETMTTSDGMYTASSSLSSLYLTPEETPDNNAISISNYNTDEPPSPPPISLVSDEIDISEASPPPSPPPHTVDEMDNSEASPPPLSHTIELKMFEVPTTSGNNEEDEEDDDSIKEWQSD</sequence>
<dbReference type="EMBL" id="CM000780">
    <property type="protein sequence ID" value="AQK59150.1"/>
    <property type="molecule type" value="Genomic_DNA"/>
</dbReference>
<protein>
    <submittedName>
        <fullName evidence="8">Serinc-domain containing serine and sphingolipid biosynthesis protein</fullName>
    </submittedName>
</protein>
<dbReference type="GO" id="GO:0016020">
    <property type="term" value="C:membrane"/>
    <property type="evidence" value="ECO:0007669"/>
    <property type="project" value="UniProtKB-SubCell"/>
</dbReference>
<keyword evidence="4 7" id="KW-1133">Transmembrane helix</keyword>
<evidence type="ECO:0000256" key="4">
    <source>
        <dbReference type="ARBA" id="ARBA00022989"/>
    </source>
</evidence>
<dbReference type="InterPro" id="IPR005016">
    <property type="entry name" value="TDE1/TMS"/>
</dbReference>
<reference evidence="8" key="1">
    <citation type="submission" date="2015-12" db="EMBL/GenBank/DDBJ databases">
        <title>Update maize B73 reference genome by single molecule sequencing technologies.</title>
        <authorList>
            <consortium name="Maize Genome Sequencing Project"/>
            <person name="Ware D."/>
        </authorList>
    </citation>
    <scope>NUCLEOTIDE SEQUENCE</scope>
    <source>
        <tissue evidence="8">Seedling</tissue>
    </source>
</reference>
<feature type="transmembrane region" description="Helical" evidence="7">
    <location>
        <begin position="134"/>
        <end position="153"/>
    </location>
</feature>
<evidence type="ECO:0000256" key="7">
    <source>
        <dbReference type="SAM" id="Phobius"/>
    </source>
</evidence>
<dbReference type="AlphaFoldDB" id="A0A1D6QNJ5"/>
<evidence type="ECO:0000256" key="5">
    <source>
        <dbReference type="ARBA" id="ARBA00023136"/>
    </source>
</evidence>
<dbReference type="InParanoid" id="A0A1D6QNJ5"/>
<dbReference type="Pfam" id="PF03348">
    <property type="entry name" value="Serinc"/>
    <property type="match status" value="1"/>
</dbReference>
<evidence type="ECO:0000256" key="1">
    <source>
        <dbReference type="ARBA" id="ARBA00004141"/>
    </source>
</evidence>
<dbReference type="PANTHER" id="PTHR10383">
    <property type="entry name" value="SERINE INCORPORATOR"/>
    <property type="match status" value="1"/>
</dbReference>
<accession>A0A1D6QNJ5</accession>
<feature type="region of interest" description="Disordered" evidence="6">
    <location>
        <begin position="212"/>
        <end position="233"/>
    </location>
</feature>
<evidence type="ECO:0000256" key="6">
    <source>
        <dbReference type="SAM" id="MobiDB-lite"/>
    </source>
</evidence>
<feature type="transmembrane region" description="Helical" evidence="7">
    <location>
        <begin position="17"/>
        <end position="34"/>
    </location>
</feature>
<organism evidence="8">
    <name type="scientific">Zea mays</name>
    <name type="common">Maize</name>
    <dbReference type="NCBI Taxonomy" id="4577"/>
    <lineage>
        <taxon>Eukaryota</taxon>
        <taxon>Viridiplantae</taxon>
        <taxon>Streptophyta</taxon>
        <taxon>Embryophyta</taxon>
        <taxon>Tracheophyta</taxon>
        <taxon>Spermatophyta</taxon>
        <taxon>Magnoliopsida</taxon>
        <taxon>Liliopsida</taxon>
        <taxon>Poales</taxon>
        <taxon>Poaceae</taxon>
        <taxon>PACMAD clade</taxon>
        <taxon>Panicoideae</taxon>
        <taxon>Andropogonodae</taxon>
        <taxon>Andropogoneae</taxon>
        <taxon>Tripsacinae</taxon>
        <taxon>Zea</taxon>
    </lineage>
</organism>
<feature type="region of interest" description="Disordered" evidence="6">
    <location>
        <begin position="272"/>
        <end position="360"/>
    </location>
</feature>
<dbReference type="ExpressionAtlas" id="A0A1D6QNJ5">
    <property type="expression patterns" value="baseline"/>
</dbReference>
<proteinExistence type="inferred from homology"/>
<dbReference type="STRING" id="4577.A0A1D6QNJ5"/>
<feature type="compositionally biased region" description="Acidic residues" evidence="6">
    <location>
        <begin position="344"/>
        <end position="353"/>
    </location>
</feature>
<feature type="transmembrane region" description="Helical" evidence="7">
    <location>
        <begin position="173"/>
        <end position="195"/>
    </location>
</feature>
<dbReference type="PANTHER" id="PTHR10383:SF44">
    <property type="entry name" value="SERINC-DOMAIN CONTAINING SERINE AND SPHINGOLIPID BIOSYNTHESIS PROTEIN"/>
    <property type="match status" value="1"/>
</dbReference>
<feature type="compositionally biased region" description="Low complexity" evidence="6">
    <location>
        <begin position="218"/>
        <end position="233"/>
    </location>
</feature>
<feature type="transmembrane region" description="Helical" evidence="7">
    <location>
        <begin position="55"/>
        <end position="75"/>
    </location>
</feature>
<evidence type="ECO:0000256" key="3">
    <source>
        <dbReference type="ARBA" id="ARBA00022692"/>
    </source>
</evidence>